<feature type="region of interest" description="Disordered" evidence="1">
    <location>
        <begin position="254"/>
        <end position="281"/>
    </location>
</feature>
<protein>
    <submittedName>
        <fullName evidence="2">Uncharacterized protein</fullName>
    </submittedName>
</protein>
<feature type="compositionally biased region" description="Gly residues" evidence="1">
    <location>
        <begin position="265"/>
        <end position="274"/>
    </location>
</feature>
<organism evidence="2 3">
    <name type="scientific">Streptomyces alboflavus</name>
    <dbReference type="NCBI Taxonomy" id="67267"/>
    <lineage>
        <taxon>Bacteria</taxon>
        <taxon>Bacillati</taxon>
        <taxon>Actinomycetota</taxon>
        <taxon>Actinomycetes</taxon>
        <taxon>Kitasatosporales</taxon>
        <taxon>Streptomycetaceae</taxon>
        <taxon>Streptomyces</taxon>
    </lineage>
</organism>
<accession>A0A1Z1WST2</accession>
<evidence type="ECO:0000256" key="1">
    <source>
        <dbReference type="SAM" id="MobiDB-lite"/>
    </source>
</evidence>
<feature type="region of interest" description="Disordered" evidence="1">
    <location>
        <begin position="203"/>
        <end position="225"/>
    </location>
</feature>
<evidence type="ECO:0000313" key="3">
    <source>
        <dbReference type="Proteomes" id="UP000195880"/>
    </source>
</evidence>
<gene>
    <name evidence="2" type="ORF">SMD44_08931</name>
</gene>
<dbReference type="AlphaFoldDB" id="A0A1Z1WST2"/>
<dbReference type="EMBL" id="CP021748">
    <property type="protein sequence ID" value="ARX89444.1"/>
    <property type="molecule type" value="Genomic_DNA"/>
</dbReference>
<feature type="compositionally biased region" description="Basic and acidic residues" evidence="1">
    <location>
        <begin position="215"/>
        <end position="225"/>
    </location>
</feature>
<dbReference type="KEGG" id="salf:SMD44_08931"/>
<name>A0A1Z1WST2_9ACTN</name>
<evidence type="ECO:0000313" key="2">
    <source>
        <dbReference type="EMBL" id="ARX89444.1"/>
    </source>
</evidence>
<keyword evidence="3" id="KW-1185">Reference proteome</keyword>
<dbReference type="Proteomes" id="UP000195880">
    <property type="component" value="Chromosome"/>
</dbReference>
<reference evidence="2 3" key="1">
    <citation type="submission" date="2017-05" db="EMBL/GenBank/DDBJ databases">
        <title>Streptomyces alboflavus Genome sequencing and assembly.</title>
        <authorList>
            <person name="Wang Y."/>
            <person name="Du B."/>
            <person name="Ding Y."/>
            <person name="Liu H."/>
            <person name="Hou Q."/>
            <person name="Liu K."/>
            <person name="Wang C."/>
            <person name="Yao L."/>
        </authorList>
    </citation>
    <scope>NUCLEOTIDE SEQUENCE [LARGE SCALE GENOMIC DNA]</scope>
    <source>
        <strain evidence="2 3">MDJK44</strain>
    </source>
</reference>
<sequence>MPQTAQVGVCGEVIAHGALPLADLEAGGALRLGRDCGGLAPLVMPDAALDGALPQSGLVPARVALRGPDAGQPRGVSGHAVTAVGVLESGEAGLVERPGHPYGDHAAVVEDVLDLDHVRHDRDRSQGRHVHVIVYGLGWPHLFVPRRLGVEVLHGLGAAEGLGGRRETEAAAESAEFTGIAADLVLLVDDHGRHLQRRVGIDGADGRTADVPGAPDHRGNHAPEGNERVLYCQGALPHFLTYRQLWVRCRAHRPPPVRPGASRRAGGGSEGAHGGALTVQP</sequence>
<proteinExistence type="predicted"/>